<sequence>MPRQAAALRAIAAVQQKAAGSAGATLQPEPSCQPGVGLEAGSKEHSMLKFLGGAVGIIFIIGLLVVIGLLALIF</sequence>
<dbReference type="RefSeq" id="WP_265506258.1">
    <property type="nucleotide sequence ID" value="NZ_JAOTBE010000010.1"/>
</dbReference>
<name>A0ABV6CI55_9RHOB</name>
<dbReference type="InterPro" id="IPR057715">
    <property type="entry name" value="YohP-like"/>
</dbReference>
<feature type="transmembrane region" description="Helical" evidence="1">
    <location>
        <begin position="50"/>
        <end position="73"/>
    </location>
</feature>
<accession>A0ABV6CI55</accession>
<keyword evidence="1" id="KW-0812">Transmembrane</keyword>
<keyword evidence="1" id="KW-1133">Transmembrane helix</keyword>
<dbReference type="EMBL" id="JBHLWQ010000056">
    <property type="protein sequence ID" value="MFC0200047.1"/>
    <property type="molecule type" value="Genomic_DNA"/>
</dbReference>
<dbReference type="Proteomes" id="UP001589795">
    <property type="component" value="Unassembled WGS sequence"/>
</dbReference>
<comment type="caution">
    <text evidence="2">The sequence shown here is derived from an EMBL/GenBank/DDBJ whole genome shotgun (WGS) entry which is preliminary data.</text>
</comment>
<evidence type="ECO:0000313" key="2">
    <source>
        <dbReference type="EMBL" id="MFC0200047.1"/>
    </source>
</evidence>
<dbReference type="Pfam" id="PF25659">
    <property type="entry name" value="YohP"/>
    <property type="match status" value="1"/>
</dbReference>
<proteinExistence type="predicted"/>
<reference evidence="2 3" key="1">
    <citation type="submission" date="2024-09" db="EMBL/GenBank/DDBJ databases">
        <authorList>
            <person name="Sun Q."/>
            <person name="Mori K."/>
        </authorList>
    </citation>
    <scope>NUCLEOTIDE SEQUENCE [LARGE SCALE GENOMIC DNA]</scope>
    <source>
        <strain evidence="2 3">CCM 7904</strain>
    </source>
</reference>
<evidence type="ECO:0000313" key="3">
    <source>
        <dbReference type="Proteomes" id="UP001589795"/>
    </source>
</evidence>
<evidence type="ECO:0008006" key="4">
    <source>
        <dbReference type="Google" id="ProtNLM"/>
    </source>
</evidence>
<evidence type="ECO:0000256" key="1">
    <source>
        <dbReference type="SAM" id="Phobius"/>
    </source>
</evidence>
<keyword evidence="3" id="KW-1185">Reference proteome</keyword>
<organism evidence="2 3">
    <name type="scientific">Paracoccus rhizosphaerae</name>
    <dbReference type="NCBI Taxonomy" id="1133347"/>
    <lineage>
        <taxon>Bacteria</taxon>
        <taxon>Pseudomonadati</taxon>
        <taxon>Pseudomonadota</taxon>
        <taxon>Alphaproteobacteria</taxon>
        <taxon>Rhodobacterales</taxon>
        <taxon>Paracoccaceae</taxon>
        <taxon>Paracoccus</taxon>
    </lineage>
</organism>
<gene>
    <name evidence="2" type="ORF">ACFFIZ_06845</name>
</gene>
<protein>
    <recommendedName>
        <fullName evidence="4">Aa3 type cytochrome c oxidase subunit IV</fullName>
    </recommendedName>
</protein>
<keyword evidence="1" id="KW-0472">Membrane</keyword>